<keyword evidence="3" id="KW-1185">Reference proteome</keyword>
<comment type="caution">
    <text evidence="2">The sequence shown here is derived from an EMBL/GenBank/DDBJ whole genome shotgun (WGS) entry which is preliminary data.</text>
</comment>
<evidence type="ECO:0000313" key="2">
    <source>
        <dbReference type="EMBL" id="KAL0950996.1"/>
    </source>
</evidence>
<feature type="compositionally biased region" description="Basic and acidic residues" evidence="1">
    <location>
        <begin position="401"/>
        <end position="416"/>
    </location>
</feature>
<dbReference type="Proteomes" id="UP001556367">
    <property type="component" value="Unassembled WGS sequence"/>
</dbReference>
<evidence type="ECO:0000313" key="3">
    <source>
        <dbReference type="Proteomes" id="UP001556367"/>
    </source>
</evidence>
<name>A0ABR3J6K1_9AGAR</name>
<feature type="region of interest" description="Disordered" evidence="1">
    <location>
        <begin position="1"/>
        <end position="29"/>
    </location>
</feature>
<feature type="compositionally biased region" description="Polar residues" evidence="1">
    <location>
        <begin position="19"/>
        <end position="29"/>
    </location>
</feature>
<feature type="compositionally biased region" description="Acidic residues" evidence="1">
    <location>
        <begin position="240"/>
        <end position="251"/>
    </location>
</feature>
<dbReference type="InterPro" id="IPR051412">
    <property type="entry name" value="Formin_Homology_Diaphanous_sf"/>
</dbReference>
<reference evidence="3" key="1">
    <citation type="submission" date="2024-06" db="EMBL/GenBank/DDBJ databases">
        <title>Multi-omics analyses provide insights into the biosynthesis of the anticancer antibiotic pleurotin in Hohenbuehelia grisea.</title>
        <authorList>
            <person name="Weaver J.A."/>
            <person name="Alberti F."/>
        </authorList>
    </citation>
    <scope>NUCLEOTIDE SEQUENCE [LARGE SCALE GENOMIC DNA]</scope>
    <source>
        <strain evidence="3">T-177</strain>
    </source>
</reference>
<feature type="region of interest" description="Disordered" evidence="1">
    <location>
        <begin position="393"/>
        <end position="448"/>
    </location>
</feature>
<dbReference type="PANTHER" id="PTHR45691">
    <property type="entry name" value="PROTEIN DIAPHANOUS"/>
    <property type="match status" value="1"/>
</dbReference>
<evidence type="ECO:0008006" key="4">
    <source>
        <dbReference type="Google" id="ProtNLM"/>
    </source>
</evidence>
<gene>
    <name evidence="2" type="ORF">HGRIS_007742</name>
</gene>
<dbReference type="PANTHER" id="PTHR45691:SF6">
    <property type="entry name" value="PROTEIN DIAPHANOUS"/>
    <property type="match status" value="1"/>
</dbReference>
<sequence>MTSEAPPPTYTQELDDGTLSDTQTDTESGPQILIIPTAGTINFQKGYLGAEGERAAIEGELQVKGADSESWNKVTVSLHSLETAFGHQVELGYSETVLYSRSSTEPTPLPSSFLFAIPLTQDTPQTLRTTDSNLSHTLTVSLHPVDDTQAPISKSIVVHTRRYTSHLHSLLPTPETHILNHPTRVEVEIPRSTFKIGERIPIYVTIPPPNRELVLSGGLRLRNVRAELIRIVRVKRYDGEDSSTDDDEADSSDLGQTAMAEGPSTIGRPTESLSQKPPKSPLYSGSRYRTIITRSGASCRFHSSRSVQLRFALLQSSPSASPSEFQASLPPNEYGNLDSDSECPAITQTTVLHSITFNLDIHVSFVDTTTRTERLSTVSIPITMLPASAPLPEVEQSVDDAYQKKHDRPPARTVREDEYDSAPRYFEGEAGPSGLPGFAPPPFEERDAPPPFFSSAAEASTSNRLPTFLESESEIILPHAEAHGVGAPPSRDSNAIEGEGITFGFLASAQFDGHSDDMQHTTPPPSLEMASHDTNLTDLADIREPERVIAIEALGLVLDQHHEEVAHRGGPPPPPPPAMDDPSDPPPSIDSDFRVPDITRQASPHPSDPPPSIDSEFRLPDMARQASPHPRPTPPPQAYAVTDSPRMRSPSPIPPPPSQPQATPGHAPPPYLGVQQNQDQPTGPPPYVG</sequence>
<feature type="region of interest" description="Disordered" evidence="1">
    <location>
        <begin position="562"/>
        <end position="689"/>
    </location>
</feature>
<evidence type="ECO:0000256" key="1">
    <source>
        <dbReference type="SAM" id="MobiDB-lite"/>
    </source>
</evidence>
<dbReference type="EMBL" id="JASNQZ010000011">
    <property type="protein sequence ID" value="KAL0950996.1"/>
    <property type="molecule type" value="Genomic_DNA"/>
</dbReference>
<feature type="compositionally biased region" description="Pro residues" evidence="1">
    <location>
        <begin position="570"/>
        <end position="588"/>
    </location>
</feature>
<accession>A0ABR3J6K1</accession>
<organism evidence="2 3">
    <name type="scientific">Hohenbuehelia grisea</name>
    <dbReference type="NCBI Taxonomy" id="104357"/>
    <lineage>
        <taxon>Eukaryota</taxon>
        <taxon>Fungi</taxon>
        <taxon>Dikarya</taxon>
        <taxon>Basidiomycota</taxon>
        <taxon>Agaricomycotina</taxon>
        <taxon>Agaricomycetes</taxon>
        <taxon>Agaricomycetidae</taxon>
        <taxon>Agaricales</taxon>
        <taxon>Pleurotineae</taxon>
        <taxon>Pleurotaceae</taxon>
        <taxon>Hohenbuehelia</taxon>
    </lineage>
</organism>
<protein>
    <recommendedName>
        <fullName evidence="4">Arrestin C-terminal-like domain-containing protein</fullName>
    </recommendedName>
</protein>
<proteinExistence type="predicted"/>
<feature type="region of interest" description="Disordered" evidence="1">
    <location>
        <begin position="238"/>
        <end position="287"/>
    </location>
</feature>